<comment type="caution">
    <text evidence="14">The sequence shown here is derived from an EMBL/GenBank/DDBJ whole genome shotgun (WGS) entry which is preliminary data.</text>
</comment>
<dbReference type="Pfam" id="PF02823">
    <property type="entry name" value="ATP-synt_DE_N"/>
    <property type="match status" value="1"/>
</dbReference>
<keyword evidence="3" id="KW-0813">Transport</keyword>
<dbReference type="GO" id="GO:0045259">
    <property type="term" value="C:proton-transporting ATP synthase complex"/>
    <property type="evidence" value="ECO:0007669"/>
    <property type="project" value="UniProtKB-KW"/>
</dbReference>
<evidence type="ECO:0000259" key="13">
    <source>
        <dbReference type="Pfam" id="PF02823"/>
    </source>
</evidence>
<evidence type="ECO:0000256" key="4">
    <source>
        <dbReference type="ARBA" id="ARBA00022781"/>
    </source>
</evidence>
<dbReference type="InterPro" id="IPR020546">
    <property type="entry name" value="ATP_synth_F1_dsu/esu_N"/>
</dbReference>
<sequence>MFARSASRLAQQVTHMGTRSYSEMAFTFASQRKIFYNAESVKQADVPSLSGSFGILPAHVPTLAVLKPGVVTVIENDGGSKKFFVSSGTISVNEDSSVQILAEEACVLEDIDLAAARDLLSKTQAEINSASGEEAKAAAMIAHEAAEELVKAAESG</sequence>
<dbReference type="Gene3D" id="1.20.5.440">
    <property type="entry name" value="ATP synthase delta/epsilon subunit, C-terminal domain"/>
    <property type="match status" value="1"/>
</dbReference>
<accession>A0AAV2RL18</accession>
<dbReference type="CDD" id="cd12152">
    <property type="entry name" value="F1-ATPase_delta"/>
    <property type="match status" value="1"/>
</dbReference>
<evidence type="ECO:0000256" key="12">
    <source>
        <dbReference type="ARBA" id="ARBA00031669"/>
    </source>
</evidence>
<feature type="domain" description="ATP synthase F1 complex delta/epsilon subunit N-terminal" evidence="13">
    <location>
        <begin position="26"/>
        <end position="105"/>
    </location>
</feature>
<dbReference type="EMBL" id="CAXKWB010026725">
    <property type="protein sequence ID" value="CAL4130464.1"/>
    <property type="molecule type" value="Genomic_DNA"/>
</dbReference>
<evidence type="ECO:0000313" key="15">
    <source>
        <dbReference type="Proteomes" id="UP001497623"/>
    </source>
</evidence>
<keyword evidence="7" id="KW-0406">Ion transport</keyword>
<evidence type="ECO:0000256" key="2">
    <source>
        <dbReference type="ARBA" id="ARBA00005712"/>
    </source>
</evidence>
<keyword evidence="15" id="KW-1185">Reference proteome</keyword>
<dbReference type="Gene3D" id="2.60.15.10">
    <property type="entry name" value="F0F1 ATP synthase delta/epsilon subunit, N-terminal"/>
    <property type="match status" value="1"/>
</dbReference>
<dbReference type="GO" id="GO:0005743">
    <property type="term" value="C:mitochondrial inner membrane"/>
    <property type="evidence" value="ECO:0007669"/>
    <property type="project" value="UniProtKB-SubCell"/>
</dbReference>
<evidence type="ECO:0000256" key="11">
    <source>
        <dbReference type="ARBA" id="ARBA00023310"/>
    </source>
</evidence>
<dbReference type="GO" id="GO:0046933">
    <property type="term" value="F:proton-transporting ATP synthase activity, rotational mechanism"/>
    <property type="evidence" value="ECO:0007669"/>
    <property type="project" value="InterPro"/>
</dbReference>
<protein>
    <recommendedName>
        <fullName evidence="12">F-ATPase delta subunit</fullName>
    </recommendedName>
</protein>
<keyword evidence="4" id="KW-0375">Hydrogen ion transport</keyword>
<dbReference type="InterPro" id="IPR036771">
    <property type="entry name" value="ATPsynth_dsu/esu_N"/>
</dbReference>
<evidence type="ECO:0000256" key="5">
    <source>
        <dbReference type="ARBA" id="ARBA00022792"/>
    </source>
</evidence>
<reference evidence="14 15" key="1">
    <citation type="submission" date="2024-05" db="EMBL/GenBank/DDBJ databases">
        <authorList>
            <person name="Wallberg A."/>
        </authorList>
    </citation>
    <scope>NUCLEOTIDE SEQUENCE [LARGE SCALE GENOMIC DNA]</scope>
</reference>
<gene>
    <name evidence="14" type="ORF">MNOR_LOCUS26571</name>
</gene>
<evidence type="ECO:0000313" key="14">
    <source>
        <dbReference type="EMBL" id="CAL4130464.1"/>
    </source>
</evidence>
<evidence type="ECO:0000256" key="9">
    <source>
        <dbReference type="ARBA" id="ARBA00023136"/>
    </source>
</evidence>
<evidence type="ECO:0000256" key="8">
    <source>
        <dbReference type="ARBA" id="ARBA00023128"/>
    </source>
</evidence>
<comment type="subcellular location">
    <subcellularLocation>
        <location evidence="1">Mitochondrion inner membrane</location>
    </subcellularLocation>
</comment>
<dbReference type="NCBIfam" id="TIGR01216">
    <property type="entry name" value="ATP_synt_epsi"/>
    <property type="match status" value="1"/>
</dbReference>
<keyword evidence="6" id="KW-0809">Transit peptide</keyword>
<dbReference type="Proteomes" id="UP001497623">
    <property type="component" value="Unassembled WGS sequence"/>
</dbReference>
<evidence type="ECO:0000256" key="7">
    <source>
        <dbReference type="ARBA" id="ARBA00023065"/>
    </source>
</evidence>
<dbReference type="FunFam" id="2.60.15.10:FF:000004">
    <property type="entry name" value="ATP synthase subunit delta, mitochondrial"/>
    <property type="match status" value="1"/>
</dbReference>
<evidence type="ECO:0000256" key="1">
    <source>
        <dbReference type="ARBA" id="ARBA00004273"/>
    </source>
</evidence>
<keyword evidence="8" id="KW-0496">Mitochondrion</keyword>
<keyword evidence="9" id="KW-0472">Membrane</keyword>
<evidence type="ECO:0000256" key="3">
    <source>
        <dbReference type="ARBA" id="ARBA00022448"/>
    </source>
</evidence>
<dbReference type="AlphaFoldDB" id="A0AAV2RL18"/>
<keyword evidence="11" id="KW-0066">ATP synthesis</keyword>
<proteinExistence type="inferred from homology"/>
<evidence type="ECO:0000256" key="10">
    <source>
        <dbReference type="ARBA" id="ARBA00023196"/>
    </source>
</evidence>
<keyword evidence="10" id="KW-0139">CF(1)</keyword>
<comment type="similarity">
    <text evidence="2">Belongs to the ATPase epsilon chain family.</text>
</comment>
<keyword evidence="5" id="KW-0999">Mitochondrion inner membrane</keyword>
<dbReference type="InterPro" id="IPR001469">
    <property type="entry name" value="ATP_synth_F1_dsu/esu"/>
</dbReference>
<dbReference type="SUPFAM" id="SSF51344">
    <property type="entry name" value="Epsilon subunit of F1F0-ATP synthase N-terminal domain"/>
    <property type="match status" value="1"/>
</dbReference>
<name>A0AAV2RL18_MEGNR</name>
<organism evidence="14 15">
    <name type="scientific">Meganyctiphanes norvegica</name>
    <name type="common">Northern krill</name>
    <name type="synonym">Thysanopoda norvegica</name>
    <dbReference type="NCBI Taxonomy" id="48144"/>
    <lineage>
        <taxon>Eukaryota</taxon>
        <taxon>Metazoa</taxon>
        <taxon>Ecdysozoa</taxon>
        <taxon>Arthropoda</taxon>
        <taxon>Crustacea</taxon>
        <taxon>Multicrustacea</taxon>
        <taxon>Malacostraca</taxon>
        <taxon>Eumalacostraca</taxon>
        <taxon>Eucarida</taxon>
        <taxon>Euphausiacea</taxon>
        <taxon>Euphausiidae</taxon>
        <taxon>Meganyctiphanes</taxon>
    </lineage>
</organism>
<evidence type="ECO:0000256" key="6">
    <source>
        <dbReference type="ARBA" id="ARBA00022946"/>
    </source>
</evidence>
<dbReference type="PANTHER" id="PTHR13822:SF7">
    <property type="entry name" value="ATP SYNTHASE SUBUNIT DELTA, MITOCHONDRIAL"/>
    <property type="match status" value="1"/>
</dbReference>
<dbReference type="PANTHER" id="PTHR13822">
    <property type="entry name" value="ATP SYNTHASE DELTA/EPSILON CHAIN"/>
    <property type="match status" value="1"/>
</dbReference>
<dbReference type="HAMAP" id="MF_00530">
    <property type="entry name" value="ATP_synth_epsil_bac"/>
    <property type="match status" value="1"/>
</dbReference>